<dbReference type="EMBL" id="CAFBNL010000003">
    <property type="protein sequence ID" value="CAB4941774.1"/>
    <property type="molecule type" value="Genomic_DNA"/>
</dbReference>
<dbReference type="Pfam" id="PF04977">
    <property type="entry name" value="DivIC"/>
    <property type="match status" value="1"/>
</dbReference>
<keyword evidence="2" id="KW-0472">Membrane</keyword>
<keyword evidence="2" id="KW-0812">Transmembrane</keyword>
<organism evidence="3">
    <name type="scientific">freshwater metagenome</name>
    <dbReference type="NCBI Taxonomy" id="449393"/>
    <lineage>
        <taxon>unclassified sequences</taxon>
        <taxon>metagenomes</taxon>
        <taxon>ecological metagenomes</taxon>
    </lineage>
</organism>
<keyword evidence="2" id="KW-1133">Transmembrane helix</keyword>
<accession>A0A6J7JGM9</accession>
<reference evidence="3" key="1">
    <citation type="submission" date="2020-05" db="EMBL/GenBank/DDBJ databases">
        <authorList>
            <person name="Chiriac C."/>
            <person name="Salcher M."/>
            <person name="Ghai R."/>
            <person name="Kavagutti S V."/>
        </authorList>
    </citation>
    <scope>NUCLEOTIDE SEQUENCE</scope>
</reference>
<dbReference type="InterPro" id="IPR007060">
    <property type="entry name" value="FtsL/DivIC"/>
</dbReference>
<dbReference type="AlphaFoldDB" id="A0A6J7JGM9"/>
<gene>
    <name evidence="3" type="ORF">UFOPK3789_00126</name>
</gene>
<evidence type="ECO:0000256" key="1">
    <source>
        <dbReference type="SAM" id="MobiDB-lite"/>
    </source>
</evidence>
<evidence type="ECO:0000313" key="3">
    <source>
        <dbReference type="EMBL" id="CAB4941774.1"/>
    </source>
</evidence>
<feature type="compositionally biased region" description="Basic residues" evidence="1">
    <location>
        <begin position="1"/>
        <end position="12"/>
    </location>
</feature>
<feature type="region of interest" description="Disordered" evidence="1">
    <location>
        <begin position="1"/>
        <end position="30"/>
    </location>
</feature>
<proteinExistence type="predicted"/>
<protein>
    <submittedName>
        <fullName evidence="3">Unannotated protein</fullName>
    </submittedName>
</protein>
<evidence type="ECO:0000256" key="2">
    <source>
        <dbReference type="SAM" id="Phobius"/>
    </source>
</evidence>
<feature type="transmembrane region" description="Helical" evidence="2">
    <location>
        <begin position="40"/>
        <end position="58"/>
    </location>
</feature>
<sequence length="139" mass="15084">MLKKNAPRKMAPKKNGLAPKTRSPRKGVTGANQIPRWGRIVAFSVGLIALFAVLAYLFPVRSYIHQQNRISAAEKQLVLLRTQTKILRDQKQLLESPAEIERIARARFGMVKPGEQAWAVVPGATGVTGGVGVTGSTSP</sequence>
<name>A0A6J7JGM9_9ZZZZ</name>